<dbReference type="EMBL" id="CP028989">
    <property type="protein sequence ID" value="UUO66398.1"/>
    <property type="molecule type" value="Genomic_DNA"/>
</dbReference>
<gene>
    <name evidence="2" type="ORF">DCM83_15120</name>
</gene>
<name>A0AAE9ND94_9BRAD</name>
<reference evidence="2" key="1">
    <citation type="submission" date="2018-04" db="EMBL/GenBank/DDBJ databases">
        <title>Genomes of Endosymbiotic and Endophytic Bradyrhizobium Publication status.</title>
        <authorList>
            <person name="Guha S."/>
            <person name="Jorrin B."/>
            <person name="Sarkar M."/>
            <person name="Poole P.S."/>
            <person name="DasGupta M."/>
        </authorList>
    </citation>
    <scope>NUCLEOTIDE SEQUENCE</scope>
    <source>
        <strain evidence="2">WBOS16</strain>
    </source>
</reference>
<sequence>MADVMISARPQSGAEKRDGHDALRTATKRQRHAAPDLKSSPPILIQTLPGRVFGETKLIQRMEEPALAGAYSREVT</sequence>
<dbReference type="AlphaFoldDB" id="A0AAE9ND94"/>
<dbReference type="Proteomes" id="UP001058872">
    <property type="component" value="Chromosome"/>
</dbReference>
<evidence type="ECO:0000313" key="2">
    <source>
        <dbReference type="EMBL" id="UUO66398.1"/>
    </source>
</evidence>
<feature type="compositionally biased region" description="Basic and acidic residues" evidence="1">
    <location>
        <begin position="14"/>
        <end position="23"/>
    </location>
</feature>
<feature type="region of interest" description="Disordered" evidence="1">
    <location>
        <begin position="1"/>
        <end position="43"/>
    </location>
</feature>
<evidence type="ECO:0000256" key="1">
    <source>
        <dbReference type="SAM" id="MobiDB-lite"/>
    </source>
</evidence>
<organism evidence="2 3">
    <name type="scientific">Bradyrhizobium betae</name>
    <dbReference type="NCBI Taxonomy" id="244734"/>
    <lineage>
        <taxon>Bacteria</taxon>
        <taxon>Pseudomonadati</taxon>
        <taxon>Pseudomonadota</taxon>
        <taxon>Alphaproteobacteria</taxon>
        <taxon>Hyphomicrobiales</taxon>
        <taxon>Nitrobacteraceae</taxon>
        <taxon>Bradyrhizobium</taxon>
    </lineage>
</organism>
<protein>
    <submittedName>
        <fullName evidence="2">Uncharacterized protein</fullName>
    </submittedName>
</protein>
<evidence type="ECO:0000313" key="3">
    <source>
        <dbReference type="Proteomes" id="UP001058872"/>
    </source>
</evidence>
<proteinExistence type="predicted"/>
<accession>A0AAE9ND94</accession>